<organism evidence="2 3">
    <name type="scientific">Pleurodeles waltl</name>
    <name type="common">Iberian ribbed newt</name>
    <dbReference type="NCBI Taxonomy" id="8319"/>
    <lineage>
        <taxon>Eukaryota</taxon>
        <taxon>Metazoa</taxon>
        <taxon>Chordata</taxon>
        <taxon>Craniata</taxon>
        <taxon>Vertebrata</taxon>
        <taxon>Euteleostomi</taxon>
        <taxon>Amphibia</taxon>
        <taxon>Batrachia</taxon>
        <taxon>Caudata</taxon>
        <taxon>Salamandroidea</taxon>
        <taxon>Salamandridae</taxon>
        <taxon>Pleurodelinae</taxon>
        <taxon>Pleurodeles</taxon>
    </lineage>
</organism>
<evidence type="ECO:0000313" key="2">
    <source>
        <dbReference type="EMBL" id="KAJ1108319.1"/>
    </source>
</evidence>
<reference evidence="2" key="1">
    <citation type="journal article" date="2022" name="bioRxiv">
        <title>Sequencing and chromosome-scale assembly of the giantPleurodeles waltlgenome.</title>
        <authorList>
            <person name="Brown T."/>
            <person name="Elewa A."/>
            <person name="Iarovenko S."/>
            <person name="Subramanian E."/>
            <person name="Araus A.J."/>
            <person name="Petzold A."/>
            <person name="Susuki M."/>
            <person name="Suzuki K.-i.T."/>
            <person name="Hayashi T."/>
            <person name="Toyoda A."/>
            <person name="Oliveira C."/>
            <person name="Osipova E."/>
            <person name="Leigh N.D."/>
            <person name="Simon A."/>
            <person name="Yun M.H."/>
        </authorList>
    </citation>
    <scope>NUCLEOTIDE SEQUENCE</scope>
    <source>
        <strain evidence="2">20211129_DDA</strain>
        <tissue evidence="2">Liver</tissue>
    </source>
</reference>
<accession>A0AAV7N0Y3</accession>
<dbReference type="AlphaFoldDB" id="A0AAV7N0Y3"/>
<dbReference type="EMBL" id="JANPWB010000013">
    <property type="protein sequence ID" value="KAJ1108319.1"/>
    <property type="molecule type" value="Genomic_DNA"/>
</dbReference>
<proteinExistence type="predicted"/>
<gene>
    <name evidence="2" type="ORF">NDU88_005695</name>
</gene>
<comment type="caution">
    <text evidence="2">The sequence shown here is derived from an EMBL/GenBank/DDBJ whole genome shotgun (WGS) entry which is preliminary data.</text>
</comment>
<name>A0AAV7N0Y3_PLEWA</name>
<feature type="region of interest" description="Disordered" evidence="1">
    <location>
        <begin position="79"/>
        <end position="118"/>
    </location>
</feature>
<keyword evidence="3" id="KW-1185">Reference proteome</keyword>
<dbReference type="Proteomes" id="UP001066276">
    <property type="component" value="Chromosome 9"/>
</dbReference>
<sequence length="118" mass="12741">MFSLTAGAASISPLEVGRRCPGRRASKFRLHRRRRVDLFLAKSRGVFPVLRAVNVSPWSKLCVKFFAAPGVQLQERSLFGPETSGNGRQALSKPLESTSVAKQGSSKTAGQQQGSSPL</sequence>
<evidence type="ECO:0000256" key="1">
    <source>
        <dbReference type="SAM" id="MobiDB-lite"/>
    </source>
</evidence>
<feature type="compositionally biased region" description="Polar residues" evidence="1">
    <location>
        <begin position="83"/>
        <end position="118"/>
    </location>
</feature>
<protein>
    <submittedName>
        <fullName evidence="2">Uncharacterized protein</fullName>
    </submittedName>
</protein>
<evidence type="ECO:0000313" key="3">
    <source>
        <dbReference type="Proteomes" id="UP001066276"/>
    </source>
</evidence>